<protein>
    <submittedName>
        <fullName evidence="2">SBBP repeat-containing protein</fullName>
    </submittedName>
</protein>
<dbReference type="PROSITE" id="PS51257">
    <property type="entry name" value="PROKAR_LIPOPROTEIN"/>
    <property type="match status" value="1"/>
</dbReference>
<dbReference type="InterPro" id="IPR056822">
    <property type="entry name" value="TEN_NHL"/>
</dbReference>
<dbReference type="EMBL" id="JANUHA010000004">
    <property type="protein sequence ID" value="MCS0596384.1"/>
    <property type="molecule type" value="Genomic_DNA"/>
</dbReference>
<dbReference type="RefSeq" id="WP_258827427.1">
    <property type="nucleotide sequence ID" value="NZ_JANUHA010000004.1"/>
</dbReference>
<evidence type="ECO:0000259" key="1">
    <source>
        <dbReference type="Pfam" id="PF25021"/>
    </source>
</evidence>
<accession>A0ABT2AJH4</accession>
<dbReference type="SUPFAM" id="SSF101898">
    <property type="entry name" value="NHL repeat"/>
    <property type="match status" value="1"/>
</dbReference>
<gene>
    <name evidence="2" type="ORF">NX780_08475</name>
</gene>
<feature type="domain" description="Teneurin NHL" evidence="1">
    <location>
        <begin position="66"/>
        <end position="114"/>
    </location>
</feature>
<dbReference type="Proteomes" id="UP001206572">
    <property type="component" value="Unassembled WGS sequence"/>
</dbReference>
<organism evidence="2 3">
    <name type="scientific">Massilia agri</name>
    <dbReference type="NCBI Taxonomy" id="1886785"/>
    <lineage>
        <taxon>Bacteria</taxon>
        <taxon>Pseudomonadati</taxon>
        <taxon>Pseudomonadota</taxon>
        <taxon>Betaproteobacteria</taxon>
        <taxon>Burkholderiales</taxon>
        <taxon>Oxalobacteraceae</taxon>
        <taxon>Telluria group</taxon>
        <taxon>Massilia</taxon>
    </lineage>
</organism>
<dbReference type="PANTHER" id="PTHR13833">
    <property type="match status" value="1"/>
</dbReference>
<dbReference type="Pfam" id="PF25021">
    <property type="entry name" value="TEN_NHL"/>
    <property type="match status" value="1"/>
</dbReference>
<evidence type="ECO:0000313" key="2">
    <source>
        <dbReference type="EMBL" id="MCS0596384.1"/>
    </source>
</evidence>
<keyword evidence="3" id="KW-1185">Reference proteome</keyword>
<dbReference type="InterPro" id="IPR011042">
    <property type="entry name" value="6-blade_b-propeller_TolB-like"/>
</dbReference>
<reference evidence="2 3" key="1">
    <citation type="submission" date="2022-08" db="EMBL/GenBank/DDBJ databases">
        <title>Reclassification of Massilia species as members of the genera Telluria, Duganella, Pseudoduganella, Mokoshia gen. nov. and Zemynaea gen. nov. using orthogonal and non-orthogonal genome-based approaches.</title>
        <authorList>
            <person name="Bowman J.P."/>
        </authorList>
    </citation>
    <scope>NUCLEOTIDE SEQUENCE [LARGE SCALE GENOMIC DNA]</scope>
    <source>
        <strain evidence="2 3">JCM 31661</strain>
    </source>
</reference>
<proteinExistence type="predicted"/>
<comment type="caution">
    <text evidence="2">The sequence shown here is derived from an EMBL/GenBank/DDBJ whole genome shotgun (WGS) entry which is preliminary data.</text>
</comment>
<sequence>MKQLVETKAARLRLKLLGASALMVLLVACGDHPPKDDDDGEDPPPQNAAITIVAGDPTASGTRDATGTSARFNTPRGITIDASGNLYVADQVNATIRRITPSGVVTTLAGRAEARESIDGTGANARFTSPAAIAIDSNNVMVVADARAVRRVGLDGRVDTLFTLPIGSNVASGSLNHVYTGGIDVDSSGNVYVTNGYGTRRINSFGVATMIEGVATQNNLTGTRDFLPRGVAVDDSNVVYVADLTNTISKVNGTGNGLTRFVGSSGITGSTNGTGTSASFERVVAMTADPQGNLYVADGVNNLIRKITPGGVVSTIAGTVRGTSLKTGPLEGSSFADLRGITTDGKGNLYATSGHAVIKIVLP</sequence>
<name>A0ABT2AJH4_9BURK</name>
<dbReference type="PANTHER" id="PTHR13833:SF71">
    <property type="entry name" value="NHL DOMAIN-CONTAINING PROTEIN"/>
    <property type="match status" value="1"/>
</dbReference>
<evidence type="ECO:0000313" key="3">
    <source>
        <dbReference type="Proteomes" id="UP001206572"/>
    </source>
</evidence>
<dbReference type="Gene3D" id="2.120.10.30">
    <property type="entry name" value="TolB, C-terminal domain"/>
    <property type="match status" value="3"/>
</dbReference>